<keyword evidence="1" id="KW-0812">Transmembrane</keyword>
<dbReference type="GO" id="GO:0140359">
    <property type="term" value="F:ABC-type transporter activity"/>
    <property type="evidence" value="ECO:0007669"/>
    <property type="project" value="InterPro"/>
</dbReference>
<organism evidence="6 7">
    <name type="scientific">Plectus sambesii</name>
    <dbReference type="NCBI Taxonomy" id="2011161"/>
    <lineage>
        <taxon>Eukaryota</taxon>
        <taxon>Metazoa</taxon>
        <taxon>Ecdysozoa</taxon>
        <taxon>Nematoda</taxon>
        <taxon>Chromadorea</taxon>
        <taxon>Plectida</taxon>
        <taxon>Plectina</taxon>
        <taxon>Plectoidea</taxon>
        <taxon>Plectidae</taxon>
        <taxon>Plectus</taxon>
    </lineage>
</organism>
<evidence type="ECO:0000256" key="4">
    <source>
        <dbReference type="SAM" id="MobiDB-lite"/>
    </source>
</evidence>
<dbReference type="PROSITE" id="PS50929">
    <property type="entry name" value="ABC_TM1F"/>
    <property type="match status" value="1"/>
</dbReference>
<evidence type="ECO:0000256" key="2">
    <source>
        <dbReference type="ARBA" id="ARBA00022989"/>
    </source>
</evidence>
<dbReference type="GO" id="GO:0005524">
    <property type="term" value="F:ATP binding"/>
    <property type="evidence" value="ECO:0007669"/>
    <property type="project" value="InterPro"/>
</dbReference>
<dbReference type="Gene3D" id="1.20.1560.10">
    <property type="entry name" value="ABC transporter type 1, transmembrane domain"/>
    <property type="match status" value="1"/>
</dbReference>
<keyword evidence="3" id="KW-0472">Membrane</keyword>
<accession>A0A914W5G4</accession>
<keyword evidence="2" id="KW-1133">Transmembrane helix</keyword>
<feature type="region of interest" description="Disordered" evidence="4">
    <location>
        <begin position="1"/>
        <end position="21"/>
    </location>
</feature>
<evidence type="ECO:0000256" key="1">
    <source>
        <dbReference type="ARBA" id="ARBA00022692"/>
    </source>
</evidence>
<dbReference type="InterPro" id="IPR036640">
    <property type="entry name" value="ABC1_TM_sf"/>
</dbReference>
<dbReference type="InterPro" id="IPR011527">
    <property type="entry name" value="ABC1_TM_dom"/>
</dbReference>
<dbReference type="AlphaFoldDB" id="A0A914W5G4"/>
<dbReference type="Proteomes" id="UP000887566">
    <property type="component" value="Unplaced"/>
</dbReference>
<evidence type="ECO:0000259" key="5">
    <source>
        <dbReference type="PROSITE" id="PS50929"/>
    </source>
</evidence>
<name>A0A914W5G4_9BILA</name>
<dbReference type="SUPFAM" id="SSF90123">
    <property type="entry name" value="ABC transporter transmembrane region"/>
    <property type="match status" value="1"/>
</dbReference>
<evidence type="ECO:0000256" key="3">
    <source>
        <dbReference type="ARBA" id="ARBA00023136"/>
    </source>
</evidence>
<reference evidence="7" key="1">
    <citation type="submission" date="2022-11" db="UniProtKB">
        <authorList>
            <consortium name="WormBaseParasite"/>
        </authorList>
    </citation>
    <scope>IDENTIFICATION</scope>
</reference>
<dbReference type="GO" id="GO:0016020">
    <property type="term" value="C:membrane"/>
    <property type="evidence" value="ECO:0007669"/>
    <property type="project" value="InterPro"/>
</dbReference>
<feature type="domain" description="ABC transmembrane type-1" evidence="5">
    <location>
        <begin position="49"/>
        <end position="163"/>
    </location>
</feature>
<keyword evidence="6" id="KW-1185">Reference proteome</keyword>
<sequence length="163" mass="18498">MIKDVGGLSKQGSDNKNDEKPPRNMLFNIRLLLPYLWPKSNWTLKLRVVGCFGALVLKRVTTLFVPLINKQIVDSLTPASGARTFRWDLIIVHAALFFIENSVLETMHGLLWISIEQATSHEAQAKLYEKLLNLSLRFHIGRKTGEVLRVMDRGTSSITQVLK</sequence>
<dbReference type="Pfam" id="PF00664">
    <property type="entry name" value="ABC_membrane"/>
    <property type="match status" value="1"/>
</dbReference>
<evidence type="ECO:0000313" key="7">
    <source>
        <dbReference type="WBParaSite" id="PSAMB.scaffold3297size18871.g20957.t1"/>
    </source>
</evidence>
<evidence type="ECO:0000313" key="6">
    <source>
        <dbReference type="Proteomes" id="UP000887566"/>
    </source>
</evidence>
<dbReference type="WBParaSite" id="PSAMB.scaffold3297size18871.g20957.t1">
    <property type="protein sequence ID" value="PSAMB.scaffold3297size18871.g20957.t1"/>
    <property type="gene ID" value="PSAMB.scaffold3297size18871.g20957"/>
</dbReference>
<proteinExistence type="predicted"/>
<protein>
    <submittedName>
        <fullName evidence="7">ABC transmembrane type-1 domain-containing protein</fullName>
    </submittedName>
</protein>